<organism evidence="1 2">
    <name type="scientific">Cotesia glomerata</name>
    <name type="common">Lepidopteran parasitic wasp</name>
    <name type="synonym">Apanteles glomeratus</name>
    <dbReference type="NCBI Taxonomy" id="32391"/>
    <lineage>
        <taxon>Eukaryota</taxon>
        <taxon>Metazoa</taxon>
        <taxon>Ecdysozoa</taxon>
        <taxon>Arthropoda</taxon>
        <taxon>Hexapoda</taxon>
        <taxon>Insecta</taxon>
        <taxon>Pterygota</taxon>
        <taxon>Neoptera</taxon>
        <taxon>Endopterygota</taxon>
        <taxon>Hymenoptera</taxon>
        <taxon>Apocrita</taxon>
        <taxon>Ichneumonoidea</taxon>
        <taxon>Braconidae</taxon>
        <taxon>Microgastrinae</taxon>
        <taxon>Cotesia</taxon>
    </lineage>
</organism>
<dbReference type="AlphaFoldDB" id="A0AAV7IKV8"/>
<accession>A0AAV7IKV8</accession>
<evidence type="ECO:0000313" key="1">
    <source>
        <dbReference type="EMBL" id="KAH0552345.1"/>
    </source>
</evidence>
<dbReference type="EMBL" id="JAHXZJ010001492">
    <property type="protein sequence ID" value="KAH0552345.1"/>
    <property type="molecule type" value="Genomic_DNA"/>
</dbReference>
<protein>
    <submittedName>
        <fullName evidence="1">Uncharacterized protein</fullName>
    </submittedName>
</protein>
<comment type="caution">
    <text evidence="1">The sequence shown here is derived from an EMBL/GenBank/DDBJ whole genome shotgun (WGS) entry which is preliminary data.</text>
</comment>
<dbReference type="Proteomes" id="UP000826195">
    <property type="component" value="Unassembled WGS sequence"/>
</dbReference>
<gene>
    <name evidence="1" type="ORF">KQX54_008908</name>
</gene>
<name>A0AAV7IKV8_COTGL</name>
<reference evidence="1 2" key="1">
    <citation type="journal article" date="2021" name="J. Hered.">
        <title>A chromosome-level genome assembly of the parasitoid wasp, Cotesia glomerata (Hymenoptera: Braconidae).</title>
        <authorList>
            <person name="Pinto B.J."/>
            <person name="Weis J.J."/>
            <person name="Gamble T."/>
            <person name="Ode P.J."/>
            <person name="Paul R."/>
            <person name="Zaspel J.M."/>
        </authorList>
    </citation>
    <scope>NUCLEOTIDE SEQUENCE [LARGE SCALE GENOMIC DNA]</scope>
    <source>
        <strain evidence="1">CgM1</strain>
    </source>
</reference>
<proteinExistence type="predicted"/>
<evidence type="ECO:0000313" key="2">
    <source>
        <dbReference type="Proteomes" id="UP000826195"/>
    </source>
</evidence>
<keyword evidence="2" id="KW-1185">Reference proteome</keyword>
<sequence>MLLLLAPAKLHTSYLIKVHLQTLKLWKLTKSATMMIEVVGTKFTIKCHKSETNFTKIGDLTFALLSGKVFDAIELSFKTINEFFPLSLLFLDQSSIRTMRPSSNRTMILCLR</sequence>